<comment type="caution">
    <text evidence="1">The sequence shown here is derived from an EMBL/GenBank/DDBJ whole genome shotgun (WGS) entry which is preliminary data.</text>
</comment>
<dbReference type="Proteomes" id="UP000617355">
    <property type="component" value="Unassembled WGS sequence"/>
</dbReference>
<reference evidence="2" key="1">
    <citation type="journal article" date="2019" name="Int. J. Syst. Evol. Microbiol.">
        <title>The Global Catalogue of Microorganisms (GCM) 10K type strain sequencing project: providing services to taxonomists for standard genome sequencing and annotation.</title>
        <authorList>
            <consortium name="The Broad Institute Genomics Platform"/>
            <consortium name="The Broad Institute Genome Sequencing Center for Infectious Disease"/>
            <person name="Wu L."/>
            <person name="Ma J."/>
        </authorList>
    </citation>
    <scope>NUCLEOTIDE SEQUENCE [LARGE SCALE GENOMIC DNA]</scope>
    <source>
        <strain evidence="2">CGMCC 1.12922</strain>
    </source>
</reference>
<evidence type="ECO:0008006" key="3">
    <source>
        <dbReference type="Google" id="ProtNLM"/>
    </source>
</evidence>
<gene>
    <name evidence="1" type="ORF">GCM10011358_16620</name>
</gene>
<organism evidence="1 2">
    <name type="scientific">Sinisalibacter lacisalsi</name>
    <dbReference type="NCBI Taxonomy" id="1526570"/>
    <lineage>
        <taxon>Bacteria</taxon>
        <taxon>Pseudomonadati</taxon>
        <taxon>Pseudomonadota</taxon>
        <taxon>Alphaproteobacteria</taxon>
        <taxon>Rhodobacterales</taxon>
        <taxon>Roseobacteraceae</taxon>
        <taxon>Sinisalibacter</taxon>
    </lineage>
</organism>
<evidence type="ECO:0000313" key="1">
    <source>
        <dbReference type="EMBL" id="GGD33187.1"/>
    </source>
</evidence>
<evidence type="ECO:0000313" key="2">
    <source>
        <dbReference type="Proteomes" id="UP000617355"/>
    </source>
</evidence>
<keyword evidence="2" id="KW-1185">Reference proteome</keyword>
<dbReference type="RefSeq" id="WP_188527165.1">
    <property type="nucleotide sequence ID" value="NZ_BMGI01000002.1"/>
</dbReference>
<proteinExistence type="predicted"/>
<sequence>MTRTRAHGGAPNAFVAENATRRGVIPLDEVALLGVAGPQGAMRAIIRMSDGDIVTGALGERIALGELVEVSPAGVVIEMANGFAAFLRPYPWGQDRAPG</sequence>
<dbReference type="EMBL" id="BMGI01000002">
    <property type="protein sequence ID" value="GGD33187.1"/>
    <property type="molecule type" value="Genomic_DNA"/>
</dbReference>
<name>A0ABQ1QNE2_9RHOB</name>
<accession>A0ABQ1QNE2</accession>
<protein>
    <recommendedName>
        <fullName evidence="3">Flagellum-specific ATP synthase FliI</fullName>
    </recommendedName>
</protein>